<dbReference type="Gene3D" id="3.40.50.300">
    <property type="entry name" value="P-loop containing nucleotide triphosphate hydrolases"/>
    <property type="match status" value="1"/>
</dbReference>
<evidence type="ECO:0000259" key="1">
    <source>
        <dbReference type="Pfam" id="PF13521"/>
    </source>
</evidence>
<comment type="caution">
    <text evidence="2">The sequence shown here is derived from an EMBL/GenBank/DDBJ whole genome shotgun (WGS) entry which is preliminary data.</text>
</comment>
<dbReference type="InterPro" id="IPR027417">
    <property type="entry name" value="P-loop_NTPase"/>
</dbReference>
<sequence>MEKNLSQTNTSLHRVAVIGPESTGKTTLSQALAAHFQTHWVPEYMRGYCQILWDELRQICRQEDLLPIAQGQIESENRLAQITRDVLICDTCLWELVVYAYLYFGECPPDLEAAALSSHYDTVLLTDIDVPWVADDLRDKPQEREKILALFQDFLKRNHIAFTLLSGSHEQRLQQAVDLIENALIK</sequence>
<feature type="domain" description="NadR/Ttd14 AAA" evidence="1">
    <location>
        <begin position="14"/>
        <end position="172"/>
    </location>
</feature>
<name>A0A3N4N7I0_9NEIS</name>
<dbReference type="AlphaFoldDB" id="A0A3N4N7I0"/>
<organism evidence="2 3">
    <name type="scientific">Neisseria weixii</name>
    <dbReference type="NCBI Taxonomy" id="1853276"/>
    <lineage>
        <taxon>Bacteria</taxon>
        <taxon>Pseudomonadati</taxon>
        <taxon>Pseudomonadota</taxon>
        <taxon>Betaproteobacteria</taxon>
        <taxon>Neisseriales</taxon>
        <taxon>Neisseriaceae</taxon>
        <taxon>Neisseria</taxon>
    </lineage>
</organism>
<dbReference type="PANTHER" id="PTHR37512">
    <property type="entry name" value="TRIFUNCTIONAL NAD BIOSYNTHESIS/REGULATOR PROTEIN NADR"/>
    <property type="match status" value="1"/>
</dbReference>
<dbReference type="InterPro" id="IPR038727">
    <property type="entry name" value="NadR/Ttd14_AAA_dom"/>
</dbReference>
<dbReference type="Pfam" id="PF13521">
    <property type="entry name" value="AAA_28"/>
    <property type="match status" value="1"/>
</dbReference>
<dbReference type="InterPro" id="IPR052735">
    <property type="entry name" value="NAD_biosynth-regulator"/>
</dbReference>
<keyword evidence="3" id="KW-1185">Reference proteome</keyword>
<evidence type="ECO:0000313" key="2">
    <source>
        <dbReference type="EMBL" id="RPD90117.1"/>
    </source>
</evidence>
<dbReference type="Proteomes" id="UP000272412">
    <property type="component" value="Unassembled WGS sequence"/>
</dbReference>
<dbReference type="OrthoDB" id="9151999at2"/>
<keyword evidence="2" id="KW-0808">Transferase</keyword>
<evidence type="ECO:0000313" key="3">
    <source>
        <dbReference type="Proteomes" id="UP000272412"/>
    </source>
</evidence>
<keyword evidence="2" id="KW-0548">Nucleotidyltransferase</keyword>
<dbReference type="RefSeq" id="WP_123803790.1">
    <property type="nucleotide sequence ID" value="NZ_RPFL01000004.1"/>
</dbReference>
<protein>
    <submittedName>
        <fullName evidence="2">Nicotinate-nucleotide adenylyltransferase</fullName>
    </submittedName>
</protein>
<gene>
    <name evidence="2" type="ORF">EGK74_02125</name>
</gene>
<proteinExistence type="predicted"/>
<dbReference type="GO" id="GO:0016779">
    <property type="term" value="F:nucleotidyltransferase activity"/>
    <property type="evidence" value="ECO:0007669"/>
    <property type="project" value="UniProtKB-KW"/>
</dbReference>
<dbReference type="SUPFAM" id="SSF52540">
    <property type="entry name" value="P-loop containing nucleoside triphosphate hydrolases"/>
    <property type="match status" value="1"/>
</dbReference>
<reference evidence="2 3" key="1">
    <citation type="submission" date="2018-11" db="EMBL/GenBank/DDBJ databases">
        <title>Neisseria weixii sp. nov. isolated from the rectal contents of plateau pika (Ochotona cruzoniae).</title>
        <authorList>
            <person name="Zhang G."/>
        </authorList>
    </citation>
    <scope>NUCLEOTIDE SEQUENCE [LARGE SCALE GENOMIC DNA]</scope>
    <source>
        <strain evidence="2 3">10009</strain>
    </source>
</reference>
<dbReference type="EMBL" id="RPFL01000004">
    <property type="protein sequence ID" value="RPD90117.1"/>
    <property type="molecule type" value="Genomic_DNA"/>
</dbReference>
<accession>A0A3N4N7I0</accession>
<dbReference type="PANTHER" id="PTHR37512:SF1">
    <property type="entry name" value="NADR_TTD14 AAA DOMAIN-CONTAINING PROTEIN"/>
    <property type="match status" value="1"/>
</dbReference>